<sequence>MKIRNIRTTPLLCKFKQDYFWADGVTVSSPVVLIEVETDEGIVGIAESGVGPTIEPMLAVLHDAIPHFIGKSVFDGNKMIWDYFQSGFKARGVGSQYRFFSRTMSGVELAMWDAIGKGIGQPVCNVLGGAVRDKVGYFGFVQGDTPEQLASHAAELAADGYPALYVKVGRSDDLDVAIVKAVRDAAPHVRLRLDANEAWDTLRALRMLERLKVFDIEMMEQPVPGIGGSDALLRLRGAGVPLSADQSVYLPEEVFEMCRSRAVEAIVLGVHETCGAMRWRKAAAIAEAANVRINIHGIFETGITTCIANQIGATVPNLDDANQIMWQLLDEDLVESPSLKPVNGFLPVSKKPGYGFELNRDGVARAHEAYLKQQTWKQV</sequence>
<accession>A0A562P452</accession>
<dbReference type="AlphaFoldDB" id="A0A562P452"/>
<keyword evidence="4" id="KW-0413">Isomerase</keyword>
<gene>
    <name evidence="4" type="ORF">IQ26_02187</name>
</gene>
<dbReference type="Gene3D" id="3.30.390.10">
    <property type="entry name" value="Enolase-like, N-terminal domain"/>
    <property type="match status" value="1"/>
</dbReference>
<dbReference type="Pfam" id="PF13378">
    <property type="entry name" value="MR_MLE_C"/>
    <property type="match status" value="1"/>
</dbReference>
<evidence type="ECO:0000313" key="5">
    <source>
        <dbReference type="Proteomes" id="UP000317122"/>
    </source>
</evidence>
<dbReference type="SUPFAM" id="SSF51604">
    <property type="entry name" value="Enolase C-terminal domain-like"/>
    <property type="match status" value="1"/>
</dbReference>
<proteinExistence type="inferred from homology"/>
<keyword evidence="2" id="KW-0479">Metal-binding</keyword>
<dbReference type="PANTHER" id="PTHR48080">
    <property type="entry name" value="D-GALACTONATE DEHYDRATASE-RELATED"/>
    <property type="match status" value="1"/>
</dbReference>
<dbReference type="SFLD" id="SFLDG00180">
    <property type="entry name" value="muconate_cycloisomerase"/>
    <property type="match status" value="1"/>
</dbReference>
<dbReference type="SUPFAM" id="SSF54826">
    <property type="entry name" value="Enolase N-terminal domain-like"/>
    <property type="match status" value="1"/>
</dbReference>
<evidence type="ECO:0000256" key="2">
    <source>
        <dbReference type="ARBA" id="ARBA00022723"/>
    </source>
</evidence>
<protein>
    <submittedName>
        <fullName evidence="4">Muconate cycloisomerase</fullName>
    </submittedName>
</protein>
<dbReference type="GO" id="GO:0016853">
    <property type="term" value="F:isomerase activity"/>
    <property type="evidence" value="ECO:0007669"/>
    <property type="project" value="UniProtKB-KW"/>
</dbReference>
<dbReference type="InterPro" id="IPR029065">
    <property type="entry name" value="Enolase_C-like"/>
</dbReference>
<dbReference type="Proteomes" id="UP000317122">
    <property type="component" value="Unassembled WGS sequence"/>
</dbReference>
<keyword evidence="5" id="KW-1185">Reference proteome</keyword>
<dbReference type="RefSeq" id="WP_145716703.1">
    <property type="nucleotide sequence ID" value="NZ_BSPF01000047.1"/>
</dbReference>
<dbReference type="OrthoDB" id="9775913at2"/>
<dbReference type="Gene3D" id="3.20.20.120">
    <property type="entry name" value="Enolase-like C-terminal domain"/>
    <property type="match status" value="1"/>
</dbReference>
<dbReference type="InterPro" id="IPR013342">
    <property type="entry name" value="Mandelate_racemase_C"/>
</dbReference>
<organism evidence="4 5">
    <name type="scientific">Mesorhizobium tianshanense</name>
    <dbReference type="NCBI Taxonomy" id="39844"/>
    <lineage>
        <taxon>Bacteria</taxon>
        <taxon>Pseudomonadati</taxon>
        <taxon>Pseudomonadota</taxon>
        <taxon>Alphaproteobacteria</taxon>
        <taxon>Hyphomicrobiales</taxon>
        <taxon>Phyllobacteriaceae</taxon>
        <taxon>Mesorhizobium</taxon>
    </lineage>
</organism>
<dbReference type="PROSITE" id="PS00909">
    <property type="entry name" value="MR_MLE_2"/>
    <property type="match status" value="1"/>
</dbReference>
<dbReference type="PANTHER" id="PTHR48080:SF3">
    <property type="entry name" value="ENOLASE SUPERFAMILY MEMBER DDB_G0284701"/>
    <property type="match status" value="1"/>
</dbReference>
<evidence type="ECO:0000313" key="4">
    <source>
        <dbReference type="EMBL" id="TWI38766.1"/>
    </source>
</evidence>
<dbReference type="InterPro" id="IPR034593">
    <property type="entry name" value="DgoD-like"/>
</dbReference>
<evidence type="ECO:0000259" key="3">
    <source>
        <dbReference type="SMART" id="SM00922"/>
    </source>
</evidence>
<feature type="domain" description="Mandelate racemase/muconate lactonizing enzyme C-terminal" evidence="3">
    <location>
        <begin position="146"/>
        <end position="241"/>
    </location>
</feature>
<dbReference type="InterPro" id="IPR036849">
    <property type="entry name" value="Enolase-like_C_sf"/>
</dbReference>
<dbReference type="EMBL" id="VLKT01000011">
    <property type="protein sequence ID" value="TWI38766.1"/>
    <property type="molecule type" value="Genomic_DNA"/>
</dbReference>
<dbReference type="InterPro" id="IPR013341">
    <property type="entry name" value="Mandelate_racemase_N_dom"/>
</dbReference>
<dbReference type="InterPro" id="IPR018110">
    <property type="entry name" value="Mandel_Rmase/mucon_lact_enz_CS"/>
</dbReference>
<dbReference type="GO" id="GO:0009063">
    <property type="term" value="P:amino acid catabolic process"/>
    <property type="evidence" value="ECO:0007669"/>
    <property type="project" value="InterPro"/>
</dbReference>
<dbReference type="GO" id="GO:0000287">
    <property type="term" value="F:magnesium ion binding"/>
    <property type="evidence" value="ECO:0007669"/>
    <property type="project" value="UniProtKB-ARBA"/>
</dbReference>
<dbReference type="InterPro" id="IPR029017">
    <property type="entry name" value="Enolase-like_N"/>
</dbReference>
<dbReference type="SFLD" id="SFLDS00001">
    <property type="entry name" value="Enolase"/>
    <property type="match status" value="1"/>
</dbReference>
<reference evidence="4 5" key="1">
    <citation type="journal article" date="2015" name="Stand. Genomic Sci.">
        <title>Genomic Encyclopedia of Bacterial and Archaeal Type Strains, Phase III: the genomes of soil and plant-associated and newly described type strains.</title>
        <authorList>
            <person name="Whitman W.B."/>
            <person name="Woyke T."/>
            <person name="Klenk H.P."/>
            <person name="Zhou Y."/>
            <person name="Lilburn T.G."/>
            <person name="Beck B.J."/>
            <person name="De Vos P."/>
            <person name="Vandamme P."/>
            <person name="Eisen J.A."/>
            <person name="Garrity G."/>
            <person name="Hugenholtz P."/>
            <person name="Kyrpides N.C."/>
        </authorList>
    </citation>
    <scope>NUCLEOTIDE SEQUENCE [LARGE SCALE GENOMIC DNA]</scope>
    <source>
        <strain evidence="4 5">CGMCC 1.2546</strain>
    </source>
</reference>
<comment type="similarity">
    <text evidence="1">Belongs to the mandelate racemase/muconate lactonizing enzyme family.</text>
</comment>
<evidence type="ECO:0000256" key="1">
    <source>
        <dbReference type="ARBA" id="ARBA00008031"/>
    </source>
</evidence>
<dbReference type="SMART" id="SM00922">
    <property type="entry name" value="MR_MLE"/>
    <property type="match status" value="1"/>
</dbReference>
<comment type="caution">
    <text evidence="4">The sequence shown here is derived from an EMBL/GenBank/DDBJ whole genome shotgun (WGS) entry which is preliminary data.</text>
</comment>
<dbReference type="Pfam" id="PF02746">
    <property type="entry name" value="MR_MLE_N"/>
    <property type="match status" value="1"/>
</dbReference>
<name>A0A562P452_9HYPH</name>